<protein>
    <submittedName>
        <fullName evidence="2">Uncharacterized protein</fullName>
    </submittedName>
</protein>
<accession>A0ABY6DCP1</accession>
<feature type="signal peptide" evidence="1">
    <location>
        <begin position="1"/>
        <end position="21"/>
    </location>
</feature>
<dbReference type="Proteomes" id="UP001064087">
    <property type="component" value="Chromosome"/>
</dbReference>
<name>A0ABY6DCP1_9RHOB</name>
<proteinExistence type="predicted"/>
<evidence type="ECO:0000256" key="1">
    <source>
        <dbReference type="SAM" id="SignalP"/>
    </source>
</evidence>
<keyword evidence="1" id="KW-0732">Signal</keyword>
<reference evidence="2" key="1">
    <citation type="submission" date="2022-10" db="EMBL/GenBank/DDBJ databases">
        <title>Roseovarius pelagicus sp. nov., isolated from Arctic seawater.</title>
        <authorList>
            <person name="Hong Y.W."/>
            <person name="Hwang C.Y."/>
        </authorList>
    </citation>
    <scope>NUCLEOTIDE SEQUENCE</scope>
    <source>
        <strain evidence="2">HL-MP18</strain>
    </source>
</reference>
<feature type="chain" id="PRO_5045268247" evidence="1">
    <location>
        <begin position="22"/>
        <end position="140"/>
    </location>
</feature>
<dbReference type="RefSeq" id="WP_165191982.1">
    <property type="nucleotide sequence ID" value="NZ_CP106738.1"/>
</dbReference>
<gene>
    <name evidence="2" type="ORF">N7U68_04370</name>
</gene>
<dbReference type="EMBL" id="CP106738">
    <property type="protein sequence ID" value="UXX83901.1"/>
    <property type="molecule type" value="Genomic_DNA"/>
</dbReference>
<organism evidence="2 3">
    <name type="scientific">Roseovarius pelagicus</name>
    <dbReference type="NCBI Taxonomy" id="2980108"/>
    <lineage>
        <taxon>Bacteria</taxon>
        <taxon>Pseudomonadati</taxon>
        <taxon>Pseudomonadota</taxon>
        <taxon>Alphaproteobacteria</taxon>
        <taxon>Rhodobacterales</taxon>
        <taxon>Roseobacteraceae</taxon>
        <taxon>Roseovarius</taxon>
    </lineage>
</organism>
<evidence type="ECO:0000313" key="2">
    <source>
        <dbReference type="EMBL" id="UXX83901.1"/>
    </source>
</evidence>
<evidence type="ECO:0000313" key="3">
    <source>
        <dbReference type="Proteomes" id="UP001064087"/>
    </source>
</evidence>
<keyword evidence="3" id="KW-1185">Reference proteome</keyword>
<sequence length="140" mass="15391">MRFLQLLSCLLAGLLPASLGAQIQPTNPAGYWRCVANSPVYSIDLELQINPDQSLYHRGTIIYAQTSGIYHVSGGGRWLLSPPDAGSSQYLFHFQMHPQAGNHAIFSVYARPTGDPQFLSNQFQDPQTGAVVDTRCQRLG</sequence>